<feature type="compositionally biased region" description="Polar residues" evidence="1">
    <location>
        <begin position="58"/>
        <end position="70"/>
    </location>
</feature>
<feature type="domain" description="Pesticidal crystal protein Cry1Aa" evidence="3">
    <location>
        <begin position="111"/>
        <end position="167"/>
    </location>
</feature>
<dbReference type="Pfam" id="PF18449">
    <property type="entry name" value="Endotoxin_C2"/>
    <property type="match status" value="2"/>
</dbReference>
<evidence type="ECO:0000313" key="5">
    <source>
        <dbReference type="EMBL" id="RBT68627.1"/>
    </source>
</evidence>
<protein>
    <submittedName>
        <fullName evidence="5">Uncharacterized protein</fullName>
    </submittedName>
</protein>
<evidence type="ECO:0000313" key="6">
    <source>
        <dbReference type="Proteomes" id="UP000253498"/>
    </source>
</evidence>
<feature type="domain" description="Bacterial Ig" evidence="4">
    <location>
        <begin position="448"/>
        <end position="528"/>
    </location>
</feature>
<feature type="compositionally biased region" description="Basic and acidic residues" evidence="1">
    <location>
        <begin position="71"/>
        <end position="82"/>
    </location>
</feature>
<name>A0AB37IAT9_ENTHR</name>
<proteinExistence type="predicted"/>
<feature type="domain" description="Bacterial Ig" evidence="4">
    <location>
        <begin position="367"/>
        <end position="445"/>
    </location>
</feature>
<evidence type="ECO:0000256" key="2">
    <source>
        <dbReference type="SAM" id="SignalP"/>
    </source>
</evidence>
<dbReference type="InterPro" id="IPR054544">
    <property type="entry name" value="Pest_crys_Cry1Aa_dom-IV"/>
</dbReference>
<reference evidence="5 6" key="1">
    <citation type="submission" date="2015-06" db="EMBL/GenBank/DDBJ databases">
        <title>The Genome Sequence of Enterococcus hirae 88EA1.</title>
        <authorList>
            <consortium name="The Broad Institute Genomics Platform"/>
            <consortium name="The Broad Institute Genome Sequencing Center for Infectious Disease"/>
            <person name="Earl A.M."/>
            <person name="Van Tyne D."/>
            <person name="Lebreton F."/>
            <person name="Saavedra J.T."/>
            <person name="Gilmore M.S."/>
            <person name="Manson McGuire A."/>
            <person name="Clock S."/>
            <person name="Crupain M."/>
            <person name="Rangan U."/>
            <person name="Young S."/>
            <person name="Abouelleil A."/>
            <person name="Cao P."/>
            <person name="Chapman S.B."/>
            <person name="Griggs A."/>
            <person name="Priest M."/>
            <person name="Shea T."/>
            <person name="Wortman J."/>
            <person name="Nusbaum C."/>
            <person name="Birren B."/>
        </authorList>
    </citation>
    <scope>NUCLEOTIDE SEQUENCE [LARGE SCALE GENOMIC DNA]</scope>
    <source>
        <strain evidence="5 6">88EA1</strain>
    </source>
</reference>
<feature type="chain" id="PRO_5044294282" evidence="2">
    <location>
        <begin position="35"/>
        <end position="809"/>
    </location>
</feature>
<feature type="domain" description="Bacterial Ig" evidence="4">
    <location>
        <begin position="534"/>
        <end position="610"/>
    </location>
</feature>
<dbReference type="Pfam" id="PF20622">
    <property type="entry name" value="Big_15"/>
    <property type="match status" value="3"/>
</dbReference>
<keyword evidence="2" id="KW-0732">Signal</keyword>
<dbReference type="EMBL" id="LESJ01000005">
    <property type="protein sequence ID" value="RBT68627.1"/>
    <property type="molecule type" value="Genomic_DNA"/>
</dbReference>
<organism evidence="5 6">
    <name type="scientific">Enterococcus hirae</name>
    <dbReference type="NCBI Taxonomy" id="1354"/>
    <lineage>
        <taxon>Bacteria</taxon>
        <taxon>Bacillati</taxon>
        <taxon>Bacillota</taxon>
        <taxon>Bacilli</taxon>
        <taxon>Lactobacillales</taxon>
        <taxon>Enterococcaceae</taxon>
        <taxon>Enterococcus</taxon>
    </lineage>
</organism>
<evidence type="ECO:0000259" key="4">
    <source>
        <dbReference type="Pfam" id="PF20622"/>
    </source>
</evidence>
<accession>A0AB37IAT9</accession>
<sequence length="809" mass="89417">MKKGNLKKNLVSFSTTSALVLSSLSGVVTPMVHADQNGAGEGITITTSEKNEKKEEANQSSQASETSQTHASEEKENKKVEETTTSSTTKEQNASSVPVPEQKNTLADEVIQHATDAVNNLFDGNGAKVGNTKAQIDAAKQQVESLPDSDQKTALLEKVNQAQKAYDTLMQKWQVANETMDKHFIDGDIGNPKGSFTTEEMIDLAEKLGELPYINIPFLEGYTTNELNEKYDQLIAVSNATPVVDRLFFNGKPSTNNTQNDINTALNLVHRLVDGPYKDRLLAKVQEAQKAYNDAHIVQDPAEKQAVEAVNQLFNGDTPKESNTQEAIDEARRKVDAVNNISPVKAQLLKKLEIAQAALDDRVNAFKVDVYHYGNVHMTGEYSGKIKKFKLIVDGKEYTPGFKLLANNKFQLYIGKRIPSTTKTVTVKSFDSNGKETGTREVAVQSPKLTVEEYTVGKDYIKGQIAGEAKQFKLIVDGKEYTPGFKLLENNNFEVYAKNKVTVDSKKVILKVLNAEGIEIGMQEITLNAPSLVVDYYKVNTDYITGSVTGNVKKFKLIVDGKEYFPGFKLLKNNRFEVYAKNKVSATSKTITLVSLDEQGKEILSKQVSILNSAIEDALTIVNNLFDGNGAKVGNTKAQIDAAKQQVESLPDSDQKTALLEKVNQAQKAYDTLMQKWQVANETMDKHFIDGDIGNPKGSFTTEEMIDLAEKLGELPYINIPFLEGYTTNELNEKYDQLIAVSNATPVVDRLFFNGKPSTNNTQNDINTALNLVHRLVDGPYKDRLLAKVQEAQKAYNDAHIIVLPKGNK</sequence>
<evidence type="ECO:0000259" key="3">
    <source>
        <dbReference type="Pfam" id="PF18449"/>
    </source>
</evidence>
<dbReference type="RefSeq" id="WP_162783106.1">
    <property type="nucleotide sequence ID" value="NZ_JBFCRC010000013.1"/>
</dbReference>
<dbReference type="AlphaFoldDB" id="A0AB37IAT9"/>
<gene>
    <name evidence="5" type="ORF">EB03_01761</name>
</gene>
<feature type="domain" description="Pesticidal crystal protein Cry1Aa" evidence="3">
    <location>
        <begin position="614"/>
        <end position="671"/>
    </location>
</feature>
<feature type="region of interest" description="Disordered" evidence="1">
    <location>
        <begin position="34"/>
        <end position="101"/>
    </location>
</feature>
<feature type="signal peptide" evidence="2">
    <location>
        <begin position="1"/>
        <end position="34"/>
    </location>
</feature>
<dbReference type="InterPro" id="IPR046746">
    <property type="entry name" value="Big_15"/>
</dbReference>
<dbReference type="Proteomes" id="UP000253498">
    <property type="component" value="Unassembled WGS sequence"/>
</dbReference>
<comment type="caution">
    <text evidence="5">The sequence shown here is derived from an EMBL/GenBank/DDBJ whole genome shotgun (WGS) entry which is preliminary data.</text>
</comment>
<evidence type="ECO:0000256" key="1">
    <source>
        <dbReference type="SAM" id="MobiDB-lite"/>
    </source>
</evidence>